<evidence type="ECO:0000256" key="2">
    <source>
        <dbReference type="ARBA" id="ARBA00004123"/>
    </source>
</evidence>
<keyword evidence="3" id="KW-0539">Nucleus</keyword>
<dbReference type="eggNOG" id="KOG0885">
    <property type="taxonomic scope" value="Eukaryota"/>
</dbReference>
<evidence type="ECO:0000256" key="4">
    <source>
        <dbReference type="ARBA" id="ARBA00038509"/>
    </source>
</evidence>
<keyword evidence="8" id="KW-1185">Reference proteome</keyword>
<evidence type="ECO:0000259" key="6">
    <source>
        <dbReference type="PROSITE" id="PS50072"/>
    </source>
</evidence>
<dbReference type="InterPro" id="IPR020892">
    <property type="entry name" value="Cyclophilin-type_PPIase_CS"/>
</dbReference>
<feature type="region of interest" description="Disordered" evidence="5">
    <location>
        <begin position="380"/>
        <end position="414"/>
    </location>
</feature>
<dbReference type="OrthoDB" id="442970at2759"/>
<dbReference type="PROSITE" id="PS50072">
    <property type="entry name" value="CSA_PPIASE_2"/>
    <property type="match status" value="1"/>
</dbReference>
<dbReference type="Pfam" id="PF00160">
    <property type="entry name" value="Pro_isomerase"/>
    <property type="match status" value="1"/>
</dbReference>
<protein>
    <submittedName>
        <fullName evidence="7">Similar to Peptidyl-prolyl isomerase cwc27 acc. no. P0C1J2</fullName>
    </submittedName>
</protein>
<proteinExistence type="inferred from homology"/>
<dbReference type="STRING" id="1076935.U4LT39"/>
<dbReference type="OMA" id="CKNFLQH"/>
<feature type="compositionally biased region" description="Basic and acidic residues" evidence="5">
    <location>
        <begin position="493"/>
        <end position="503"/>
    </location>
</feature>
<dbReference type="CDD" id="cd01925">
    <property type="entry name" value="cyclophilin_CeCYP16-like"/>
    <property type="match status" value="1"/>
</dbReference>
<name>U4LT39_PYROM</name>
<evidence type="ECO:0000256" key="1">
    <source>
        <dbReference type="ARBA" id="ARBA00000971"/>
    </source>
</evidence>
<dbReference type="PRINTS" id="PR00153">
    <property type="entry name" value="CSAPPISMRASE"/>
</dbReference>
<feature type="compositionally biased region" description="Basic and acidic residues" evidence="5">
    <location>
        <begin position="394"/>
        <end position="403"/>
    </location>
</feature>
<dbReference type="InterPro" id="IPR029000">
    <property type="entry name" value="Cyclophilin-like_dom_sf"/>
</dbReference>
<dbReference type="InterPro" id="IPR002130">
    <property type="entry name" value="Cyclophilin-type_PPIase_dom"/>
</dbReference>
<sequence>MAQLYALEPQTNAKVLLKTNYGDLELELWGKECPLTVRNFLQLCYDGYYTNTIFHRLVPGFILQGGDPTGTGHGGDSIYPTGTFADEFHPRIRYNRRGLLGMANSGRKDDNGSQFFLTLGDTKELNNKNTLFGKIVGDTIYNLVRMSELELAENGERPLFPPKVTGAEVLVNPYDDIKPREKRKAEVMDKDAGKKKGAKKKVGKQLLSFMGDEDEDGAAPMPVKKKPKFDARLVVDAGPARSRPETPKEPAPEPIEKIEEKEEPMEDAPAPAPKKSKPAKEPIRSRSRSNSRTPPPPPSRSELLLQSTNAQIAALKKSLRRSASPPPAASTEISKGKKKSLLALQRDMLPSTSVQGRKRRKGADDEDSFLALMKFKEKLATAAPATITTPAEPTESKEKGKEDGEVEEDTEASLCDLHFIPNCQSCSNWDLQEEDEGDGGVTEDLWSHTLSFEKDRLGKDLTWKKKNEELVVIDPREKSKEILGKRRGGGEGGEGRGERRDRPGGPGGSRGGREGGDRGGRWERGGGDRGRQDDGRGRR</sequence>
<feature type="compositionally biased region" description="Basic and acidic residues" evidence="5">
    <location>
        <begin position="242"/>
        <end position="260"/>
    </location>
</feature>
<dbReference type="Gene3D" id="2.40.100.10">
    <property type="entry name" value="Cyclophilin-like"/>
    <property type="match status" value="1"/>
</dbReference>
<feature type="compositionally biased region" description="Low complexity" evidence="5">
    <location>
        <begin position="380"/>
        <end position="393"/>
    </location>
</feature>
<dbReference type="InterPro" id="IPR044666">
    <property type="entry name" value="Cyclophilin_A-like"/>
</dbReference>
<comment type="subcellular location">
    <subcellularLocation>
        <location evidence="2">Nucleus</location>
    </subcellularLocation>
</comment>
<dbReference type="EMBL" id="HF935890">
    <property type="protein sequence ID" value="CCX32605.1"/>
    <property type="molecule type" value="Genomic_DNA"/>
</dbReference>
<feature type="compositionally biased region" description="Basic and acidic residues" evidence="5">
    <location>
        <begin position="181"/>
        <end position="194"/>
    </location>
</feature>
<evidence type="ECO:0000313" key="8">
    <source>
        <dbReference type="Proteomes" id="UP000018144"/>
    </source>
</evidence>
<gene>
    <name evidence="7" type="ORF">PCON_13445</name>
</gene>
<dbReference type="SUPFAM" id="SSF50891">
    <property type="entry name" value="Cyclophilin-like"/>
    <property type="match status" value="1"/>
</dbReference>
<dbReference type="GO" id="GO:0006457">
    <property type="term" value="P:protein folding"/>
    <property type="evidence" value="ECO:0007669"/>
    <property type="project" value="InterPro"/>
</dbReference>
<comment type="catalytic activity">
    <reaction evidence="1">
        <text>[protein]-peptidylproline (omega=180) = [protein]-peptidylproline (omega=0)</text>
        <dbReference type="Rhea" id="RHEA:16237"/>
        <dbReference type="Rhea" id="RHEA-COMP:10747"/>
        <dbReference type="Rhea" id="RHEA-COMP:10748"/>
        <dbReference type="ChEBI" id="CHEBI:83833"/>
        <dbReference type="ChEBI" id="CHEBI:83834"/>
        <dbReference type="EC" id="5.2.1.8"/>
    </reaction>
</comment>
<comment type="similarity">
    <text evidence="4">Belongs to the cyclophilin-type PPIase family. CWC27 subfamily.</text>
</comment>
<feature type="domain" description="PPIase cyclophilin-type" evidence="6">
    <location>
        <begin position="19"/>
        <end position="169"/>
    </location>
</feature>
<evidence type="ECO:0000256" key="3">
    <source>
        <dbReference type="ARBA" id="ARBA00023242"/>
    </source>
</evidence>
<dbReference type="PANTHER" id="PTHR45625:SF6">
    <property type="entry name" value="SPLICEOSOME-ASSOCIATED PROTEIN CWC27 HOMOLOG"/>
    <property type="match status" value="1"/>
</dbReference>
<feature type="region of interest" description="Disordered" evidence="5">
    <location>
        <begin position="474"/>
        <end position="539"/>
    </location>
</feature>
<accession>U4LT39</accession>
<dbReference type="Proteomes" id="UP000018144">
    <property type="component" value="Unassembled WGS sequence"/>
</dbReference>
<reference evidence="7 8" key="1">
    <citation type="journal article" date="2013" name="PLoS Genet.">
        <title>The genome and development-dependent transcriptomes of Pyronema confluens: a window into fungal evolution.</title>
        <authorList>
            <person name="Traeger S."/>
            <person name="Altegoer F."/>
            <person name="Freitag M."/>
            <person name="Gabaldon T."/>
            <person name="Kempken F."/>
            <person name="Kumar A."/>
            <person name="Marcet-Houben M."/>
            <person name="Poggeler S."/>
            <person name="Stajich J.E."/>
            <person name="Nowrousian M."/>
        </authorList>
    </citation>
    <scope>NUCLEOTIDE SEQUENCE [LARGE SCALE GENOMIC DNA]</scope>
    <source>
        <strain evidence="8">CBS 100304</strain>
        <tissue evidence="7">Vegetative mycelium</tissue>
    </source>
</reference>
<dbReference type="AlphaFoldDB" id="U4LT39"/>
<feature type="region of interest" description="Disordered" evidence="5">
    <location>
        <begin position="181"/>
        <end position="365"/>
    </location>
</feature>
<dbReference type="PROSITE" id="PS00170">
    <property type="entry name" value="CSA_PPIASE_1"/>
    <property type="match status" value="1"/>
</dbReference>
<organism evidence="7 8">
    <name type="scientific">Pyronema omphalodes (strain CBS 100304)</name>
    <name type="common">Pyronema confluens</name>
    <dbReference type="NCBI Taxonomy" id="1076935"/>
    <lineage>
        <taxon>Eukaryota</taxon>
        <taxon>Fungi</taxon>
        <taxon>Dikarya</taxon>
        <taxon>Ascomycota</taxon>
        <taxon>Pezizomycotina</taxon>
        <taxon>Pezizomycetes</taxon>
        <taxon>Pezizales</taxon>
        <taxon>Pyronemataceae</taxon>
        <taxon>Pyronema</taxon>
    </lineage>
</organism>
<feature type="compositionally biased region" description="Basic and acidic residues" evidence="5">
    <location>
        <begin position="511"/>
        <end position="539"/>
    </location>
</feature>
<dbReference type="GO" id="GO:0071013">
    <property type="term" value="C:catalytic step 2 spliceosome"/>
    <property type="evidence" value="ECO:0007669"/>
    <property type="project" value="TreeGrafter"/>
</dbReference>
<keyword evidence="7" id="KW-0413">Isomerase</keyword>
<dbReference type="GO" id="GO:0003755">
    <property type="term" value="F:peptidyl-prolyl cis-trans isomerase activity"/>
    <property type="evidence" value="ECO:0007669"/>
    <property type="project" value="UniProtKB-EC"/>
</dbReference>
<dbReference type="PANTHER" id="PTHR45625">
    <property type="entry name" value="PEPTIDYL-PROLYL CIS-TRANS ISOMERASE-RELATED"/>
    <property type="match status" value="1"/>
</dbReference>
<feature type="compositionally biased region" description="Basic and acidic residues" evidence="5">
    <location>
        <begin position="474"/>
        <end position="484"/>
    </location>
</feature>
<evidence type="ECO:0000256" key="5">
    <source>
        <dbReference type="SAM" id="MobiDB-lite"/>
    </source>
</evidence>
<evidence type="ECO:0000313" key="7">
    <source>
        <dbReference type="EMBL" id="CCX32605.1"/>
    </source>
</evidence>